<dbReference type="EMBL" id="JAQQKW010000004">
    <property type="protein sequence ID" value="MDC7694336.1"/>
    <property type="molecule type" value="Genomic_DNA"/>
</dbReference>
<evidence type="ECO:0000313" key="2">
    <source>
        <dbReference type="EMBL" id="MDC7694336.1"/>
    </source>
</evidence>
<dbReference type="PANTHER" id="PTHR36151">
    <property type="entry name" value="BLR2777 PROTEIN"/>
    <property type="match status" value="1"/>
</dbReference>
<dbReference type="Proteomes" id="UP001216595">
    <property type="component" value="Unassembled WGS sequence"/>
</dbReference>
<accession>A0ABT5IDQ4</accession>
<keyword evidence="3" id="KW-1185">Reference proteome</keyword>
<comment type="caution">
    <text evidence="2">The sequence shown here is derived from an EMBL/GenBank/DDBJ whole genome shotgun (WGS) entry which is preliminary data.</text>
</comment>
<dbReference type="Pfam" id="PF09995">
    <property type="entry name" value="MPAB_Lcp_cat"/>
    <property type="match status" value="1"/>
</dbReference>
<evidence type="ECO:0000313" key="3">
    <source>
        <dbReference type="Proteomes" id="UP001216595"/>
    </source>
</evidence>
<dbReference type="PANTHER" id="PTHR36151:SF3">
    <property type="entry name" value="ER-BOUND OXYGENASE MPAB_MPAB'_RUBBER OXYGENASE CATALYTIC DOMAIN-CONTAINING PROTEIN"/>
    <property type="match status" value="1"/>
</dbReference>
<evidence type="ECO:0000259" key="1">
    <source>
        <dbReference type="Pfam" id="PF09995"/>
    </source>
</evidence>
<proteinExistence type="predicted"/>
<gene>
    <name evidence="2" type="ORF">PQU94_08585</name>
</gene>
<dbReference type="RefSeq" id="WP_272741049.1">
    <property type="nucleotide sequence ID" value="NZ_JAQQKW010000004.1"/>
</dbReference>
<dbReference type="InterPro" id="IPR018713">
    <property type="entry name" value="MPAB/Lcp_cat_dom"/>
</dbReference>
<name>A0ABT5IDQ4_9CAUL</name>
<organism evidence="2 3">
    <name type="scientific">Asticcacaulis currens</name>
    <dbReference type="NCBI Taxonomy" id="2984210"/>
    <lineage>
        <taxon>Bacteria</taxon>
        <taxon>Pseudomonadati</taxon>
        <taxon>Pseudomonadota</taxon>
        <taxon>Alphaproteobacteria</taxon>
        <taxon>Caulobacterales</taxon>
        <taxon>Caulobacteraceae</taxon>
        <taxon>Asticcacaulis</taxon>
    </lineage>
</organism>
<feature type="domain" description="ER-bound oxygenase mpaB/mpaB'/Rubber oxygenase catalytic" evidence="1">
    <location>
        <begin position="48"/>
        <end position="278"/>
    </location>
</feature>
<sequence length="290" mass="32464">MIAKRSLTSPLKDVLVSRVRAVFNDPAKGETPVVRSNHALFQPESVIWRVHSDVTTMMIGGVTALLVQMLHPAALAGVWDHSQFREDMSGRLRRTARFIAVTTFAEREQADGAIARVRAIHKQVQGVMEDGRPYRADDPWLLAWVHVCETLGFLDAWIAYAEPYMTVSDQDQYVREAGLIAKRLGAHPVPQTRAEAELLITRFLPELRVSTRTRTVTELLFTQRPASLSALPAHHLIMTAAVDLMPAWAKALHHLHVAPGLRPLVRASARSVAKTLRWAFQDARRPLTDT</sequence>
<reference evidence="2 3" key="1">
    <citation type="submission" date="2023-01" db="EMBL/GenBank/DDBJ databases">
        <title>Novel species of the genus Asticcacaulis isolated from rivers.</title>
        <authorList>
            <person name="Lu H."/>
        </authorList>
    </citation>
    <scope>NUCLEOTIDE SEQUENCE [LARGE SCALE GENOMIC DNA]</scope>
    <source>
        <strain evidence="2 3">DXS10W</strain>
    </source>
</reference>
<protein>
    <submittedName>
        <fullName evidence="2">Oxygenase MpaB family protein</fullName>
    </submittedName>
</protein>